<dbReference type="EMBL" id="CP002869">
    <property type="protein sequence ID" value="AEI45646.1"/>
    <property type="molecule type" value="Genomic_DNA"/>
</dbReference>
<dbReference type="RefSeq" id="WP_013920787.1">
    <property type="nucleotide sequence ID" value="NC_015690.1"/>
</dbReference>
<reference evidence="2 3" key="2">
    <citation type="journal article" date="2013" name="Genome Announc.">
        <title>Genome Sequence of Growth-Improving Paenibacillus mucilaginosus Strain KNP414.</title>
        <authorList>
            <person name="Lu J.J."/>
            <person name="Wang J.F."/>
            <person name="Hu X.F."/>
        </authorList>
    </citation>
    <scope>NUCLEOTIDE SEQUENCE [LARGE SCALE GENOMIC DNA]</scope>
    <source>
        <strain evidence="2 3">KNP414</strain>
    </source>
</reference>
<dbReference type="InterPro" id="IPR046720">
    <property type="entry name" value="DUF6612"/>
</dbReference>
<dbReference type="AlphaFoldDB" id="F8FM20"/>
<dbReference type="Pfam" id="PF20316">
    <property type="entry name" value="DUF6612"/>
    <property type="match status" value="1"/>
</dbReference>
<evidence type="ECO:0000313" key="2">
    <source>
        <dbReference type="EMBL" id="AEI45646.1"/>
    </source>
</evidence>
<dbReference type="KEGG" id="pms:KNP414_07136"/>
<evidence type="ECO:0000313" key="3">
    <source>
        <dbReference type="Proteomes" id="UP000006620"/>
    </source>
</evidence>
<reference evidence="3" key="1">
    <citation type="submission" date="2011-06" db="EMBL/GenBank/DDBJ databases">
        <title>Complete genome sequence of Paenibacillus mucilaginosus KNP414.</title>
        <authorList>
            <person name="Wang J."/>
            <person name="Hu S."/>
            <person name="Hu X."/>
            <person name="Zhang B."/>
            <person name="Dong D."/>
            <person name="Zhang S."/>
            <person name="Zhao K."/>
            <person name="Wu D."/>
        </authorList>
    </citation>
    <scope>NUCLEOTIDE SEQUENCE [LARGE SCALE GENOMIC DNA]</scope>
    <source>
        <strain evidence="3">KNP414</strain>
    </source>
</reference>
<sequence length="353" mass="39020">MKRKYGTWTLVTLLGTSLLVSGCGKEVPPKQALETAYANASNMKSTDFDLSMSMSLDMPQDVLDNDPGMAAVANMLKNFEVKAKGTYQMEPMQAEMTVEAQLKGDMQMNISLPLVMTQEKMWVKVPNIPMLPIPKDVVGKFIELDMKELSEQSGGTFNTDAANIQKQQQLGQDLMKVVVTSFDENTFLSKLDAKAYKLADQSQPKQVVKFAVTNENLEAAVNTVIEKVAPQVLDLLASDKYAGVAQLTKEEVEEAKKELAAQDKSELKQGLDEMKKELQINELSVITGIDKKDFPALMEVNADIGFTQDNQPIKAGIKATTTYSRINEPAEFKLGIPKDTITLEELESKMNGY</sequence>
<keyword evidence="1" id="KW-0175">Coiled coil</keyword>
<gene>
    <name evidence="2" type="ordered locus">KNP414_07136</name>
</gene>
<evidence type="ECO:0000256" key="1">
    <source>
        <dbReference type="SAM" id="Coils"/>
    </source>
</evidence>
<organism evidence="2 3">
    <name type="scientific">Paenibacillus mucilaginosus (strain KNP414)</name>
    <dbReference type="NCBI Taxonomy" id="1036673"/>
    <lineage>
        <taxon>Bacteria</taxon>
        <taxon>Bacillati</taxon>
        <taxon>Bacillota</taxon>
        <taxon>Bacilli</taxon>
        <taxon>Bacillales</taxon>
        <taxon>Paenibacillaceae</taxon>
        <taxon>Paenibacillus</taxon>
    </lineage>
</organism>
<dbReference type="PROSITE" id="PS51257">
    <property type="entry name" value="PROKAR_LIPOPROTEIN"/>
    <property type="match status" value="1"/>
</dbReference>
<proteinExistence type="predicted"/>
<accession>F8FM20</accession>
<name>F8FM20_PAEMK</name>
<evidence type="ECO:0008006" key="4">
    <source>
        <dbReference type="Google" id="ProtNLM"/>
    </source>
</evidence>
<dbReference type="PATRIC" id="fig|1036673.3.peg.6654"/>
<protein>
    <recommendedName>
        <fullName evidence="4">Lipoprotein</fullName>
    </recommendedName>
</protein>
<dbReference type="HOGENOM" id="CLU_064246_0_0_9"/>
<feature type="coiled-coil region" evidence="1">
    <location>
        <begin position="245"/>
        <end position="277"/>
    </location>
</feature>
<dbReference type="Proteomes" id="UP000006620">
    <property type="component" value="Chromosome"/>
</dbReference>